<protein>
    <submittedName>
        <fullName evidence="2">Uncharacterized protein</fullName>
    </submittedName>
</protein>
<feature type="compositionally biased region" description="Basic and acidic residues" evidence="1">
    <location>
        <begin position="17"/>
        <end position="41"/>
    </location>
</feature>
<proteinExistence type="predicted"/>
<reference evidence="2 3" key="1">
    <citation type="submission" date="2024-02" db="EMBL/GenBank/DDBJ databases">
        <title>De novo assembly and annotation of 12 fungi associated with fruit tree decline syndrome in Ontario, Canada.</title>
        <authorList>
            <person name="Sulman M."/>
            <person name="Ellouze W."/>
            <person name="Ilyukhin E."/>
        </authorList>
    </citation>
    <scope>NUCLEOTIDE SEQUENCE [LARGE SCALE GENOMIC DNA]</scope>
    <source>
        <strain evidence="2 3">M42-189</strain>
    </source>
</reference>
<organism evidence="2 3">
    <name type="scientific">Paraconiothyrium brasiliense</name>
    <dbReference type="NCBI Taxonomy" id="300254"/>
    <lineage>
        <taxon>Eukaryota</taxon>
        <taxon>Fungi</taxon>
        <taxon>Dikarya</taxon>
        <taxon>Ascomycota</taxon>
        <taxon>Pezizomycotina</taxon>
        <taxon>Dothideomycetes</taxon>
        <taxon>Pleosporomycetidae</taxon>
        <taxon>Pleosporales</taxon>
        <taxon>Massarineae</taxon>
        <taxon>Didymosphaeriaceae</taxon>
        <taxon>Paraconiothyrium</taxon>
    </lineage>
</organism>
<evidence type="ECO:0000256" key="1">
    <source>
        <dbReference type="SAM" id="MobiDB-lite"/>
    </source>
</evidence>
<evidence type="ECO:0000313" key="3">
    <source>
        <dbReference type="Proteomes" id="UP001521785"/>
    </source>
</evidence>
<feature type="compositionally biased region" description="Low complexity" evidence="1">
    <location>
        <begin position="74"/>
        <end position="89"/>
    </location>
</feature>
<feature type="region of interest" description="Disordered" evidence="1">
    <location>
        <begin position="1"/>
        <end position="109"/>
    </location>
</feature>
<sequence length="145" mass="15925">MGDQGAFRALRSNHKSQLRDLEQQTADRRLEDRDKQADARRASPKSSNIAVFTDVNMVGPRTPYKEVPPGSSRATKNTPNNTGKTGAKNASELKESSPSKKSSTSVLSTPRLRSLDILNLLKNRRKREVASTLKEIVALLPAIDA</sequence>
<gene>
    <name evidence="2" type="ORF">SLS60_005327</name>
</gene>
<feature type="compositionally biased region" description="Low complexity" evidence="1">
    <location>
        <begin position="99"/>
        <end position="109"/>
    </location>
</feature>
<name>A0ABR3RH94_9PLEO</name>
<comment type="caution">
    <text evidence="2">The sequence shown here is derived from an EMBL/GenBank/DDBJ whole genome shotgun (WGS) entry which is preliminary data.</text>
</comment>
<keyword evidence="3" id="KW-1185">Reference proteome</keyword>
<evidence type="ECO:0000313" key="2">
    <source>
        <dbReference type="EMBL" id="KAL1603737.1"/>
    </source>
</evidence>
<dbReference type="EMBL" id="JAKJXO020000006">
    <property type="protein sequence ID" value="KAL1603737.1"/>
    <property type="molecule type" value="Genomic_DNA"/>
</dbReference>
<dbReference type="Proteomes" id="UP001521785">
    <property type="component" value="Unassembled WGS sequence"/>
</dbReference>
<accession>A0ABR3RH94</accession>